<sequence length="72" mass="8720">MALNEEERKKRRQEANRKYYLKNKGTKQGEKNKRNTRRSRAEKFIEDEATRAELAHFRDLIAERQKKLSKKA</sequence>
<gene>
    <name evidence="2" type="ORF">CCE30_09945</name>
</gene>
<dbReference type="AlphaFoldDB" id="A0AB33C9R4"/>
<feature type="compositionally biased region" description="Basic and acidic residues" evidence="1">
    <location>
        <begin position="1"/>
        <end position="17"/>
    </location>
</feature>
<evidence type="ECO:0000313" key="2">
    <source>
        <dbReference type="EMBL" id="ART99181.1"/>
    </source>
</evidence>
<feature type="compositionally biased region" description="Basic and acidic residues" evidence="1">
    <location>
        <begin position="27"/>
        <end position="43"/>
    </location>
</feature>
<evidence type="ECO:0000313" key="3">
    <source>
        <dbReference type="Proteomes" id="UP000195798"/>
    </source>
</evidence>
<dbReference type="Proteomes" id="UP000195798">
    <property type="component" value="Chromosome"/>
</dbReference>
<evidence type="ECO:0000256" key="1">
    <source>
        <dbReference type="SAM" id="MobiDB-lite"/>
    </source>
</evidence>
<dbReference type="RefSeq" id="WP_065169604.1">
    <property type="nucleotide sequence ID" value="NZ_CP021427.1"/>
</dbReference>
<accession>A0AB33C9R4</accession>
<feature type="region of interest" description="Disordered" evidence="1">
    <location>
        <begin position="1"/>
        <end position="43"/>
    </location>
</feature>
<reference evidence="2 3" key="1">
    <citation type="submission" date="2017-05" db="EMBL/GenBank/DDBJ databases">
        <authorList>
            <person name="Oh N.-S."/>
        </authorList>
    </citation>
    <scope>NUCLEOTIDE SEQUENCE [LARGE SCALE GENOMIC DNA]</scope>
    <source>
        <strain evidence="2 3">4M13</strain>
    </source>
</reference>
<organism evidence="2 3">
    <name type="scientific">Lactobacillus gasseri</name>
    <dbReference type="NCBI Taxonomy" id="1596"/>
    <lineage>
        <taxon>Bacteria</taxon>
        <taxon>Bacillati</taxon>
        <taxon>Bacillota</taxon>
        <taxon>Bacilli</taxon>
        <taxon>Lactobacillales</taxon>
        <taxon>Lactobacillaceae</taxon>
        <taxon>Lactobacillus</taxon>
    </lineage>
</organism>
<protein>
    <submittedName>
        <fullName evidence="2">Uncharacterized protein</fullName>
    </submittedName>
</protein>
<dbReference type="EMBL" id="CP021427">
    <property type="protein sequence ID" value="ART99181.1"/>
    <property type="molecule type" value="Genomic_DNA"/>
</dbReference>
<proteinExistence type="predicted"/>
<name>A0AB33C9R4_LACGS</name>